<dbReference type="Proteomes" id="UP000655751">
    <property type="component" value="Unassembled WGS sequence"/>
</dbReference>
<dbReference type="AlphaFoldDB" id="A0A931N2L3"/>
<dbReference type="RefSeq" id="WP_196149201.1">
    <property type="nucleotide sequence ID" value="NZ_JADMLG010000004.1"/>
</dbReference>
<comment type="caution">
    <text evidence="1">The sequence shown here is derived from an EMBL/GenBank/DDBJ whole genome shotgun (WGS) entry which is preliminary data.</text>
</comment>
<sequence length="129" mass="13927">MSEQMQSLVAQWRNLNTQAESGDLRLDPAVGNALKAQAEQMKTKLDDMLVAARQLGALSGFGALQTATTMQQKFENKAVAGDGSAVQRLLQSVEVLTLMAETYEKAVRTIEDTDQANSQKLANVELGGK</sequence>
<reference evidence="1" key="1">
    <citation type="submission" date="2020-11" db="EMBL/GenBank/DDBJ databases">
        <title>Nocardia NEAU-351.nov., a novel actinomycete isolated from the cow dung.</title>
        <authorList>
            <person name="Zhang X."/>
        </authorList>
    </citation>
    <scope>NUCLEOTIDE SEQUENCE</scope>
    <source>
        <strain evidence="1">NEAU-351</strain>
    </source>
</reference>
<evidence type="ECO:0000313" key="1">
    <source>
        <dbReference type="EMBL" id="MBH0776842.1"/>
    </source>
</evidence>
<name>A0A931N2L3_9NOCA</name>
<dbReference type="EMBL" id="JADMLG010000004">
    <property type="protein sequence ID" value="MBH0776842.1"/>
    <property type="molecule type" value="Genomic_DNA"/>
</dbReference>
<organism evidence="1 2">
    <name type="scientific">Nocardia bovistercoris</name>
    <dbReference type="NCBI Taxonomy" id="2785916"/>
    <lineage>
        <taxon>Bacteria</taxon>
        <taxon>Bacillati</taxon>
        <taxon>Actinomycetota</taxon>
        <taxon>Actinomycetes</taxon>
        <taxon>Mycobacteriales</taxon>
        <taxon>Nocardiaceae</taxon>
        <taxon>Nocardia</taxon>
    </lineage>
</organism>
<protein>
    <submittedName>
        <fullName evidence="1">Uncharacterized protein</fullName>
    </submittedName>
</protein>
<keyword evidence="2" id="KW-1185">Reference proteome</keyword>
<accession>A0A931N2L3</accession>
<evidence type="ECO:0000313" key="2">
    <source>
        <dbReference type="Proteomes" id="UP000655751"/>
    </source>
</evidence>
<gene>
    <name evidence="1" type="ORF">IT779_11160</name>
</gene>
<proteinExistence type="predicted"/>